<protein>
    <submittedName>
        <fullName evidence="2">Sel1 repeat superfamily protein</fullName>
    </submittedName>
</protein>
<dbReference type="PANTHER" id="PTHR11102">
    <property type="entry name" value="SEL-1-LIKE PROTEIN"/>
    <property type="match status" value="1"/>
</dbReference>
<feature type="signal peptide" evidence="1">
    <location>
        <begin position="1"/>
        <end position="33"/>
    </location>
</feature>
<evidence type="ECO:0000313" key="2">
    <source>
        <dbReference type="EMBL" id="EGF07184.1"/>
    </source>
</evidence>
<accession>F2BG63</accession>
<dbReference type="SUPFAM" id="SSF81901">
    <property type="entry name" value="HCP-like"/>
    <property type="match status" value="1"/>
</dbReference>
<reference evidence="2 3" key="1">
    <citation type="submission" date="2011-02" db="EMBL/GenBank/DDBJ databases">
        <authorList>
            <person name="Muzny D."/>
            <person name="Qin X."/>
            <person name="Deng J."/>
            <person name="Jiang H."/>
            <person name="Liu Y."/>
            <person name="Qu J."/>
            <person name="Song X.-Z."/>
            <person name="Zhang L."/>
            <person name="Thornton R."/>
            <person name="Coyle M."/>
            <person name="Francisco L."/>
            <person name="Jackson L."/>
            <person name="Javaid M."/>
            <person name="Korchina V."/>
            <person name="Kovar C."/>
            <person name="Mata R."/>
            <person name="Mathew T."/>
            <person name="Ngo R."/>
            <person name="Nguyen L."/>
            <person name="Nguyen N."/>
            <person name="Okwuonu G."/>
            <person name="Ongeri F."/>
            <person name="Pham C."/>
            <person name="Simmons D."/>
            <person name="Wilczek-Boney K."/>
            <person name="Hale W."/>
            <person name="Jakkamsetti A."/>
            <person name="Pham P."/>
            <person name="Ruth R."/>
            <person name="San Lucas F."/>
            <person name="Warren J."/>
            <person name="Zhang J."/>
            <person name="Zhao Z."/>
            <person name="Zhou C."/>
            <person name="Zhu D."/>
            <person name="Lee S."/>
            <person name="Bess C."/>
            <person name="Blankenburg K."/>
            <person name="Forbes L."/>
            <person name="Fu Q."/>
            <person name="Gubbala S."/>
            <person name="Hirani K."/>
            <person name="Jayaseelan J.C."/>
            <person name="Lara F."/>
            <person name="Munidasa M."/>
            <person name="Palculict T."/>
            <person name="Patil S."/>
            <person name="Pu L.-L."/>
            <person name="Saada N."/>
            <person name="Tang L."/>
            <person name="Weissenberger G."/>
            <person name="Zhu Y."/>
            <person name="Hemphill L."/>
            <person name="Shang Y."/>
            <person name="Youmans B."/>
            <person name="Ayvaz T."/>
            <person name="Ross M."/>
            <person name="Santibanez J."/>
            <person name="Aqrawi P."/>
            <person name="Gross S."/>
            <person name="Joshi V."/>
            <person name="Fowler G."/>
            <person name="Nazareth L."/>
            <person name="Reid J."/>
            <person name="Worley K."/>
            <person name="Petrosino J."/>
            <person name="Highlander S."/>
            <person name="Gibbs R."/>
        </authorList>
    </citation>
    <scope>NUCLEOTIDE SEQUENCE [LARGE SCALE GENOMIC DNA]</scope>
    <source>
        <strain evidence="2 3">ATCC BAA-1200</strain>
    </source>
</reference>
<dbReference type="PANTHER" id="PTHR11102:SF160">
    <property type="entry name" value="ERAD-ASSOCIATED E3 UBIQUITIN-PROTEIN LIGASE COMPONENT HRD3"/>
    <property type="match status" value="1"/>
</dbReference>
<dbReference type="Pfam" id="PF08238">
    <property type="entry name" value="Sel1"/>
    <property type="match status" value="5"/>
</dbReference>
<dbReference type="Gene3D" id="1.25.40.10">
    <property type="entry name" value="Tetratricopeptide repeat domain"/>
    <property type="match status" value="1"/>
</dbReference>
<dbReference type="STRING" id="267212.GCA_001063965_00932"/>
<gene>
    <name evidence="2" type="ORF">HMPREF9123_2720</name>
</gene>
<dbReference type="InterPro" id="IPR006597">
    <property type="entry name" value="Sel1-like"/>
</dbReference>
<evidence type="ECO:0000313" key="3">
    <source>
        <dbReference type="Proteomes" id="UP000004105"/>
    </source>
</evidence>
<comment type="caution">
    <text evidence="2">The sequence shown here is derived from an EMBL/GenBank/DDBJ whole genome shotgun (WGS) entry which is preliminary data.</text>
</comment>
<dbReference type="SMART" id="SM00671">
    <property type="entry name" value="SEL1"/>
    <property type="match status" value="4"/>
</dbReference>
<keyword evidence="3" id="KW-1185">Reference proteome</keyword>
<keyword evidence="1" id="KW-0732">Signal</keyword>
<dbReference type="Proteomes" id="UP000004105">
    <property type="component" value="Unassembled WGS sequence"/>
</dbReference>
<dbReference type="InterPro" id="IPR050767">
    <property type="entry name" value="Sel1_AlgK"/>
</dbReference>
<evidence type="ECO:0000256" key="1">
    <source>
        <dbReference type="SAM" id="SignalP"/>
    </source>
</evidence>
<sequence length="227" mass="25122">MRLCGRLKKGNRMKTRLSAAALILALCLPPAQADVVFADPPHWKQLHEGETAYLNRDYRRALQILLPLADNGDYTVRSIVQPKLAQIYVLGPEGVKNPAEAARWLHKAAEGGDIGSQYYLGLLYLRGRDRDFDIKPDAAQAAKWFAKAAEQGHADAALTLASIYEEGADGLPQDMAAAARWYRKAAELGKPNAAAVLAQMYAQGVGVKRDLREAEKWRRRAEQDGER</sequence>
<feature type="chain" id="PRO_5003275607" evidence="1">
    <location>
        <begin position="34"/>
        <end position="227"/>
    </location>
</feature>
<dbReference type="AlphaFoldDB" id="F2BG63"/>
<organism evidence="2 3">
    <name type="scientific">Neisseria bacilliformis ATCC BAA-1200</name>
    <dbReference type="NCBI Taxonomy" id="888742"/>
    <lineage>
        <taxon>Bacteria</taxon>
        <taxon>Pseudomonadati</taxon>
        <taxon>Pseudomonadota</taxon>
        <taxon>Betaproteobacteria</taxon>
        <taxon>Neisseriales</taxon>
        <taxon>Neisseriaceae</taxon>
        <taxon>Neisseria</taxon>
    </lineage>
</organism>
<dbReference type="EMBL" id="AFAY01000053">
    <property type="protein sequence ID" value="EGF07184.1"/>
    <property type="molecule type" value="Genomic_DNA"/>
</dbReference>
<dbReference type="HOGENOM" id="CLU_1249523_0_0_4"/>
<proteinExistence type="predicted"/>
<dbReference type="InterPro" id="IPR011990">
    <property type="entry name" value="TPR-like_helical_dom_sf"/>
</dbReference>
<name>F2BG63_9NEIS</name>